<evidence type="ECO:0000313" key="14">
    <source>
        <dbReference type="Proteomes" id="UP000824782"/>
    </source>
</evidence>
<dbReference type="InterPro" id="IPR000725">
    <property type="entry name" value="Olfact_rcpt"/>
</dbReference>
<keyword evidence="4 11" id="KW-0812">Transmembrane</keyword>
<gene>
    <name evidence="13" type="ORF">GDO81_029020</name>
</gene>
<evidence type="ECO:0000256" key="10">
    <source>
        <dbReference type="ARBA" id="ARBA00023224"/>
    </source>
</evidence>
<dbReference type="GO" id="GO:0005886">
    <property type="term" value="C:plasma membrane"/>
    <property type="evidence" value="ECO:0007669"/>
    <property type="project" value="UniProtKB-SubCell"/>
</dbReference>
<dbReference type="AlphaFoldDB" id="A0AAV6YVV5"/>
<protein>
    <recommendedName>
        <fullName evidence="12">G-protein coupled receptors family 1 profile domain-containing protein</fullName>
    </recommendedName>
</protein>
<keyword evidence="8 11" id="KW-0472">Membrane</keyword>
<evidence type="ECO:0000256" key="5">
    <source>
        <dbReference type="ARBA" id="ARBA00022725"/>
    </source>
</evidence>
<comment type="subcellular location">
    <subcellularLocation>
        <location evidence="1">Cell membrane</location>
        <topology evidence="1">Multi-pass membrane protein</topology>
    </subcellularLocation>
</comment>
<keyword evidence="10" id="KW-0807">Transducer</keyword>
<feature type="domain" description="G-protein coupled receptors family 1 profile" evidence="12">
    <location>
        <begin position="41"/>
        <end position="290"/>
    </location>
</feature>
<evidence type="ECO:0000256" key="7">
    <source>
        <dbReference type="ARBA" id="ARBA00023040"/>
    </source>
</evidence>
<feature type="transmembrane region" description="Helical" evidence="11">
    <location>
        <begin position="60"/>
        <end position="82"/>
    </location>
</feature>
<evidence type="ECO:0000259" key="12">
    <source>
        <dbReference type="PROSITE" id="PS50262"/>
    </source>
</evidence>
<feature type="transmembrane region" description="Helical" evidence="11">
    <location>
        <begin position="102"/>
        <end position="120"/>
    </location>
</feature>
<evidence type="ECO:0000256" key="1">
    <source>
        <dbReference type="ARBA" id="ARBA00004651"/>
    </source>
</evidence>
<dbReference type="GO" id="GO:0004930">
    <property type="term" value="F:G protein-coupled receptor activity"/>
    <property type="evidence" value="ECO:0007669"/>
    <property type="project" value="UniProtKB-KW"/>
</dbReference>
<evidence type="ECO:0000256" key="11">
    <source>
        <dbReference type="SAM" id="Phobius"/>
    </source>
</evidence>
<feature type="transmembrane region" description="Helical" evidence="11">
    <location>
        <begin position="242"/>
        <end position="260"/>
    </location>
</feature>
<dbReference type="Proteomes" id="UP000824782">
    <property type="component" value="Unassembled WGS sequence"/>
</dbReference>
<evidence type="ECO:0000256" key="8">
    <source>
        <dbReference type="ARBA" id="ARBA00023136"/>
    </source>
</evidence>
<keyword evidence="6 11" id="KW-1133">Transmembrane helix</keyword>
<feature type="transmembrane region" description="Helical" evidence="11">
    <location>
        <begin position="26"/>
        <end position="48"/>
    </location>
</feature>
<keyword evidence="7" id="KW-0297">G-protein coupled receptor</keyword>
<dbReference type="GO" id="GO:0004984">
    <property type="term" value="F:olfactory receptor activity"/>
    <property type="evidence" value="ECO:0007669"/>
    <property type="project" value="InterPro"/>
</dbReference>
<comment type="caution">
    <text evidence="13">The sequence shown here is derived from an EMBL/GenBank/DDBJ whole genome shotgun (WGS) entry which is preliminary data.</text>
</comment>
<keyword evidence="14" id="KW-1185">Reference proteome</keyword>
<keyword evidence="5" id="KW-0552">Olfaction</keyword>
<evidence type="ECO:0000256" key="2">
    <source>
        <dbReference type="ARBA" id="ARBA00022475"/>
    </source>
</evidence>
<evidence type="ECO:0000256" key="6">
    <source>
        <dbReference type="ARBA" id="ARBA00022989"/>
    </source>
</evidence>
<evidence type="ECO:0000256" key="3">
    <source>
        <dbReference type="ARBA" id="ARBA00022606"/>
    </source>
</evidence>
<dbReference type="FunFam" id="1.20.1070.10:FF:000001">
    <property type="entry name" value="Olfactory receptor"/>
    <property type="match status" value="1"/>
</dbReference>
<evidence type="ECO:0000256" key="9">
    <source>
        <dbReference type="ARBA" id="ARBA00023170"/>
    </source>
</evidence>
<keyword evidence="3" id="KW-0716">Sensory transduction</keyword>
<proteinExistence type="predicted"/>
<dbReference type="SUPFAM" id="SSF81321">
    <property type="entry name" value="Family A G protein-coupled receptor-like"/>
    <property type="match status" value="1"/>
</dbReference>
<dbReference type="EMBL" id="WNYA01007539">
    <property type="protein sequence ID" value="KAG8541452.1"/>
    <property type="molecule type" value="Genomic_DNA"/>
</dbReference>
<keyword evidence="9" id="KW-0675">Receptor</keyword>
<dbReference type="InterPro" id="IPR000276">
    <property type="entry name" value="GPCR_Rhodpsn"/>
</dbReference>
<feature type="transmembrane region" description="Helical" evidence="11">
    <location>
        <begin position="198"/>
        <end position="221"/>
    </location>
</feature>
<name>A0AAV6YVV5_ENGPU</name>
<dbReference type="PRINTS" id="PR00245">
    <property type="entry name" value="OLFACTORYR"/>
</dbReference>
<dbReference type="InterPro" id="IPR017452">
    <property type="entry name" value="GPCR_Rhodpsn_7TM"/>
</dbReference>
<dbReference type="PRINTS" id="PR00237">
    <property type="entry name" value="GPCRRHODOPSN"/>
</dbReference>
<feature type="transmembrane region" description="Helical" evidence="11">
    <location>
        <begin position="140"/>
        <end position="158"/>
    </location>
</feature>
<dbReference type="Gene3D" id="1.20.1070.10">
    <property type="entry name" value="Rhodopsin 7-helix transmembrane proteins"/>
    <property type="match status" value="1"/>
</dbReference>
<keyword evidence="2" id="KW-1003">Cell membrane</keyword>
<feature type="transmembrane region" description="Helical" evidence="11">
    <location>
        <begin position="272"/>
        <end position="292"/>
    </location>
</feature>
<evidence type="ECO:0000313" key="13">
    <source>
        <dbReference type="EMBL" id="KAG8541452.1"/>
    </source>
</evidence>
<dbReference type="PROSITE" id="PS50262">
    <property type="entry name" value="G_PROTEIN_RECEP_F1_2"/>
    <property type="match status" value="1"/>
</dbReference>
<sequence>MNLSNFTSTTYFVLDGLGVDEDLQEIFFLVFLLLYMLTLSANLSIMIITISDTSLHTPMYLFLGNLAFLDICYSSVVIPKMIADLISQKKMISFYGCMLQIYFFHSLGGTEVILFSVMSYDRYVAIAHPLRYSTIMKNNVCIGLAVCSWVLGFSHGLLHCIMTAKLPFCGPNIVKHFFCDIKPMLNLACTDVSFNLRLLFIVTGTLAISTLSLTILSYIFISKFLIKIKTSQGRRRALSTCSSHFTVVTLQYGTAIFTYMRPSTKDSLNQDRAAAIMFSAITPALNPILYTLRNKDMKKALKKLIKFSE</sequence>
<dbReference type="PANTHER" id="PTHR26452">
    <property type="entry name" value="OLFACTORY RECEPTOR"/>
    <property type="match status" value="1"/>
</dbReference>
<accession>A0AAV6YVV5</accession>
<dbReference type="InterPro" id="IPR050516">
    <property type="entry name" value="Olfactory_GPCR"/>
</dbReference>
<organism evidence="13 14">
    <name type="scientific">Engystomops pustulosus</name>
    <name type="common">Tungara frog</name>
    <name type="synonym">Physalaemus pustulosus</name>
    <dbReference type="NCBI Taxonomy" id="76066"/>
    <lineage>
        <taxon>Eukaryota</taxon>
        <taxon>Metazoa</taxon>
        <taxon>Chordata</taxon>
        <taxon>Craniata</taxon>
        <taxon>Vertebrata</taxon>
        <taxon>Euteleostomi</taxon>
        <taxon>Amphibia</taxon>
        <taxon>Batrachia</taxon>
        <taxon>Anura</taxon>
        <taxon>Neobatrachia</taxon>
        <taxon>Hyloidea</taxon>
        <taxon>Leptodactylidae</taxon>
        <taxon>Leiuperinae</taxon>
        <taxon>Engystomops</taxon>
    </lineage>
</organism>
<reference evidence="13" key="1">
    <citation type="thesis" date="2020" institute="ProQuest LLC" country="789 East Eisenhower Parkway, Ann Arbor, MI, USA">
        <title>Comparative Genomics and Chromosome Evolution.</title>
        <authorList>
            <person name="Mudd A.B."/>
        </authorList>
    </citation>
    <scope>NUCLEOTIDE SEQUENCE</scope>
    <source>
        <strain evidence="13">237g6f4</strain>
        <tissue evidence="13">Blood</tissue>
    </source>
</reference>
<dbReference type="Pfam" id="PF13853">
    <property type="entry name" value="7tm_4"/>
    <property type="match status" value="1"/>
</dbReference>
<evidence type="ECO:0000256" key="4">
    <source>
        <dbReference type="ARBA" id="ARBA00022692"/>
    </source>
</evidence>